<dbReference type="Gene3D" id="3.40.50.10260">
    <property type="entry name" value="YjeF N-terminal domain"/>
    <property type="match status" value="1"/>
</dbReference>
<name>A0A0D2VTR8_CAPO3</name>
<feature type="binding site" evidence="10">
    <location>
        <begin position="155"/>
        <end position="161"/>
    </location>
    <ligand>
        <name>(6S)-NADPHX</name>
        <dbReference type="ChEBI" id="CHEBI:64076"/>
    </ligand>
</feature>
<feature type="binding site" evidence="10">
    <location>
        <position position="187"/>
    </location>
    <ligand>
        <name>K(+)</name>
        <dbReference type="ChEBI" id="CHEBI:29103"/>
    </ligand>
</feature>
<feature type="binding site" evidence="10">
    <location>
        <position position="89"/>
    </location>
    <ligand>
        <name>K(+)</name>
        <dbReference type="ChEBI" id="CHEBI:29103"/>
    </ligand>
</feature>
<keyword evidence="5 10" id="KW-0547">Nucleotide-binding</keyword>
<keyword evidence="7 10" id="KW-0630">Potassium</keyword>
<dbReference type="eggNOG" id="KOG2585">
    <property type="taxonomic scope" value="Eukaryota"/>
</dbReference>
<feature type="binding site" evidence="10">
    <location>
        <position position="184"/>
    </location>
    <ligand>
        <name>(6S)-NADPHX</name>
        <dbReference type="ChEBI" id="CHEBI:64076"/>
    </ligand>
</feature>
<dbReference type="GO" id="GO:0005739">
    <property type="term" value="C:mitochondrion"/>
    <property type="evidence" value="ECO:0007669"/>
    <property type="project" value="TreeGrafter"/>
</dbReference>
<evidence type="ECO:0000256" key="10">
    <source>
        <dbReference type="HAMAP-Rule" id="MF_03159"/>
    </source>
</evidence>
<comment type="catalytic activity">
    <reaction evidence="2 10">
        <text>(6R)-NADPHX = (6S)-NADPHX</text>
        <dbReference type="Rhea" id="RHEA:32227"/>
        <dbReference type="ChEBI" id="CHEBI:64076"/>
        <dbReference type="ChEBI" id="CHEBI:64077"/>
        <dbReference type="EC" id="5.1.99.6"/>
    </reaction>
</comment>
<evidence type="ECO:0000256" key="2">
    <source>
        <dbReference type="ARBA" id="ARBA00000909"/>
    </source>
</evidence>
<dbReference type="InterPro" id="IPR036652">
    <property type="entry name" value="YjeF_N_dom_sf"/>
</dbReference>
<dbReference type="InParanoid" id="A0A0D2VTR8"/>
<evidence type="ECO:0000256" key="3">
    <source>
        <dbReference type="ARBA" id="ARBA00012228"/>
    </source>
</evidence>
<evidence type="ECO:0000256" key="9">
    <source>
        <dbReference type="ARBA" id="ARBA00023235"/>
    </source>
</evidence>
<comment type="cofactor">
    <cofactor evidence="10">
        <name>K(+)</name>
        <dbReference type="ChEBI" id="CHEBI:29103"/>
    </cofactor>
    <text evidence="10">Binds 1 potassium ion per subunit.</text>
</comment>
<dbReference type="OrthoDB" id="10064708at2759"/>
<reference evidence="13" key="1">
    <citation type="submission" date="2011-02" db="EMBL/GenBank/DDBJ databases">
        <title>The Genome Sequence of Capsaspora owczarzaki ATCC 30864.</title>
        <authorList>
            <person name="Russ C."/>
            <person name="Cuomo C."/>
            <person name="Burger G."/>
            <person name="Gray M.W."/>
            <person name="Holland P.W.H."/>
            <person name="King N."/>
            <person name="Lang F.B.F."/>
            <person name="Roger A.J."/>
            <person name="Ruiz-Trillo I."/>
            <person name="Young S.K."/>
            <person name="Zeng Q."/>
            <person name="Gargeya S."/>
            <person name="Alvarado L."/>
            <person name="Berlin A."/>
            <person name="Chapman S.B."/>
            <person name="Chen Z."/>
            <person name="Freedman E."/>
            <person name="Gellesch M."/>
            <person name="Goldberg J."/>
            <person name="Griggs A."/>
            <person name="Gujja S."/>
            <person name="Heilman E."/>
            <person name="Heiman D."/>
            <person name="Howarth C."/>
            <person name="Mehta T."/>
            <person name="Neiman D."/>
            <person name="Pearson M."/>
            <person name="Roberts A."/>
            <person name="Saif S."/>
            <person name="Shea T."/>
            <person name="Shenoy N."/>
            <person name="Sisk P."/>
            <person name="Stolte C."/>
            <person name="Sykes S."/>
            <person name="White J."/>
            <person name="Yandava C."/>
            <person name="Haas B."/>
            <person name="Nusbaum C."/>
            <person name="Birren B."/>
        </authorList>
    </citation>
    <scope>NUCLEOTIDE SEQUENCE</scope>
    <source>
        <strain evidence="13">ATCC 30864</strain>
    </source>
</reference>
<evidence type="ECO:0000256" key="5">
    <source>
        <dbReference type="ARBA" id="ARBA00022741"/>
    </source>
</evidence>
<keyword evidence="6" id="KW-0521">NADP</keyword>
<dbReference type="Pfam" id="PF03853">
    <property type="entry name" value="YjeF_N"/>
    <property type="match status" value="1"/>
</dbReference>
<dbReference type="GO" id="GO:0052856">
    <property type="term" value="F:NAD(P)HX epimerase activity"/>
    <property type="evidence" value="ECO:0007669"/>
    <property type="project" value="UniProtKB-UniRule"/>
</dbReference>
<evidence type="ECO:0000256" key="1">
    <source>
        <dbReference type="ARBA" id="ARBA00000013"/>
    </source>
</evidence>
<feature type="domain" description="YjeF N-terminal" evidence="11">
    <location>
        <begin position="24"/>
        <end position="246"/>
    </location>
</feature>
<dbReference type="HAMAP" id="MF_01966">
    <property type="entry name" value="NADHX_epimerase"/>
    <property type="match status" value="1"/>
</dbReference>
<feature type="binding site" evidence="10">
    <location>
        <position position="151"/>
    </location>
    <ligand>
        <name>K(+)</name>
        <dbReference type="ChEBI" id="CHEBI:29103"/>
    </ligand>
</feature>
<keyword evidence="8 10" id="KW-0520">NAD</keyword>
<evidence type="ECO:0000313" key="13">
    <source>
        <dbReference type="Proteomes" id="UP000008743"/>
    </source>
</evidence>
<dbReference type="PhylomeDB" id="A0A0D2VTR8"/>
<proteinExistence type="inferred from homology"/>
<evidence type="ECO:0000256" key="4">
    <source>
        <dbReference type="ARBA" id="ARBA00022723"/>
    </source>
</evidence>
<evidence type="ECO:0000256" key="6">
    <source>
        <dbReference type="ARBA" id="ARBA00022857"/>
    </source>
</evidence>
<dbReference type="Proteomes" id="UP000008743">
    <property type="component" value="Unassembled WGS sequence"/>
</dbReference>
<evidence type="ECO:0000256" key="7">
    <source>
        <dbReference type="ARBA" id="ARBA00022958"/>
    </source>
</evidence>
<protein>
    <recommendedName>
        <fullName evidence="3 10">NAD(P)H-hydrate epimerase</fullName>
        <ecNumber evidence="3 10">5.1.99.6</ecNumber>
    </recommendedName>
    <alternativeName>
        <fullName evidence="10">NAD(P)HX epimerase</fullName>
    </alternativeName>
</protein>
<dbReference type="PANTHER" id="PTHR13232:SF10">
    <property type="entry name" value="NAD(P)H-HYDRATE EPIMERASE"/>
    <property type="match status" value="1"/>
</dbReference>
<keyword evidence="9 10" id="KW-0413">Isomerase</keyword>
<dbReference type="FunCoup" id="A0A0D2VTR8">
    <property type="interactions" value="36"/>
</dbReference>
<dbReference type="AlphaFoldDB" id="A0A0D2VTR8"/>
<dbReference type="PROSITE" id="PS51385">
    <property type="entry name" value="YJEF_N"/>
    <property type="match status" value="1"/>
</dbReference>
<dbReference type="InterPro" id="IPR004443">
    <property type="entry name" value="YjeF_N_dom"/>
</dbReference>
<dbReference type="EC" id="5.1.99.6" evidence="3 10"/>
<accession>A0A0D2VTR8</accession>
<keyword evidence="4 10" id="KW-0479">Metal-binding</keyword>
<organism evidence="12 13">
    <name type="scientific">Capsaspora owczarzaki (strain ATCC 30864)</name>
    <dbReference type="NCBI Taxonomy" id="595528"/>
    <lineage>
        <taxon>Eukaryota</taxon>
        <taxon>Filasterea</taxon>
        <taxon>Capsaspora</taxon>
    </lineage>
</organism>
<dbReference type="NCBIfam" id="TIGR00197">
    <property type="entry name" value="yjeF_nterm"/>
    <property type="match status" value="1"/>
</dbReference>
<sequence>MSSASSFAQPSRSRSWDALSQKDAAQLDLDLFSPEFGFGTEQLMELAGLAVALACARAYPLQATSKSDESSSSSSSSGRVIIVCGPGNNGGDGLVAARHLRLFGYSPEIVWPKPTEKQPMKNLLVQARAMRIPVVETVTEDALRKADFVIDAVFGFGFKGEPRAPFDALLTSMIRSGARVCSVDVPSGWDVEAGPDESKEYAKLQPDVLVSLTAPKPCAVHFRGRQHYLGGRFVPPGIAERYHLRLPEYPGSEQIILLD</sequence>
<dbReference type="PANTHER" id="PTHR13232">
    <property type="entry name" value="NAD(P)H-HYDRATE EPIMERASE"/>
    <property type="match status" value="1"/>
</dbReference>
<dbReference type="STRING" id="595528.A0A0D2VTR8"/>
<comment type="catalytic activity">
    <reaction evidence="1 10">
        <text>(6R)-NADHX = (6S)-NADHX</text>
        <dbReference type="Rhea" id="RHEA:32215"/>
        <dbReference type="ChEBI" id="CHEBI:64074"/>
        <dbReference type="ChEBI" id="CHEBI:64075"/>
        <dbReference type="EC" id="5.1.99.6"/>
    </reaction>
</comment>
<dbReference type="SUPFAM" id="SSF64153">
    <property type="entry name" value="YjeF N-terminal domain-like"/>
    <property type="match status" value="1"/>
</dbReference>
<evidence type="ECO:0000259" key="11">
    <source>
        <dbReference type="PROSITE" id="PS51385"/>
    </source>
</evidence>
<dbReference type="GO" id="GO:0046872">
    <property type="term" value="F:metal ion binding"/>
    <property type="evidence" value="ECO:0007669"/>
    <property type="project" value="UniProtKB-KW"/>
</dbReference>
<feature type="binding site" evidence="10">
    <location>
        <begin position="88"/>
        <end position="92"/>
    </location>
    <ligand>
        <name>(6S)-NADPHX</name>
        <dbReference type="ChEBI" id="CHEBI:64076"/>
    </ligand>
</feature>
<comment type="similarity">
    <text evidence="10">Belongs to the NnrE/AIBP family.</text>
</comment>
<dbReference type="GO" id="GO:0000166">
    <property type="term" value="F:nucleotide binding"/>
    <property type="evidence" value="ECO:0007669"/>
    <property type="project" value="UniProtKB-KW"/>
</dbReference>
<comment type="function">
    <text evidence="10">Catalyzes the epimerization of the S- and R-forms of NAD(P)HX, a damaged form of NAD(P)H that is a result of enzymatic or heat-dependent hydration. This is a prerequisite for the S-specific NAD(P)H-hydrate dehydratase to allow the repair of both epimers of NAD(P)HX.</text>
</comment>
<keyword evidence="12" id="KW-0449">Lipoprotein</keyword>
<dbReference type="EMBL" id="KE346367">
    <property type="protein sequence ID" value="KJE94692.1"/>
    <property type="molecule type" value="Genomic_DNA"/>
</dbReference>
<evidence type="ECO:0000313" key="12">
    <source>
        <dbReference type="EMBL" id="KJE94692.1"/>
    </source>
</evidence>
<gene>
    <name evidence="12" type="ORF">CAOG_005295</name>
</gene>
<dbReference type="InterPro" id="IPR032976">
    <property type="entry name" value="YJEFN_prot_NAXE-like"/>
</dbReference>
<comment type="caution">
    <text evidence="10">Lacks conserved residue(s) required for the propagation of feature annotation.</text>
</comment>
<keyword evidence="13" id="KW-1185">Reference proteome</keyword>
<evidence type="ECO:0000256" key="8">
    <source>
        <dbReference type="ARBA" id="ARBA00023027"/>
    </source>
</evidence>